<dbReference type="EMBL" id="JBDJPC010000018">
    <property type="protein sequence ID" value="KAL1487793.1"/>
    <property type="molecule type" value="Genomic_DNA"/>
</dbReference>
<keyword evidence="1" id="KW-0862">Zinc</keyword>
<accession>A0ABD1DZG7</accession>
<proteinExistence type="predicted"/>
<dbReference type="GO" id="GO:0008270">
    <property type="term" value="F:zinc ion binding"/>
    <property type="evidence" value="ECO:0007669"/>
    <property type="project" value="UniProtKB-KW"/>
</dbReference>
<evidence type="ECO:0000313" key="4">
    <source>
        <dbReference type="EMBL" id="KAL1487793.1"/>
    </source>
</evidence>
<evidence type="ECO:0000256" key="2">
    <source>
        <dbReference type="SAM" id="MobiDB-lite"/>
    </source>
</evidence>
<evidence type="ECO:0000313" key="5">
    <source>
        <dbReference type="Proteomes" id="UP001566132"/>
    </source>
</evidence>
<protein>
    <recommendedName>
        <fullName evidence="3">SWIM-type domain-containing protein</fullName>
    </recommendedName>
</protein>
<keyword evidence="5" id="KW-1185">Reference proteome</keyword>
<dbReference type="Proteomes" id="UP001566132">
    <property type="component" value="Unassembled WGS sequence"/>
</dbReference>
<keyword evidence="1" id="KW-0863">Zinc-finger</keyword>
<evidence type="ECO:0000259" key="3">
    <source>
        <dbReference type="PROSITE" id="PS50966"/>
    </source>
</evidence>
<keyword evidence="1" id="KW-0479">Metal-binding</keyword>
<gene>
    <name evidence="4" type="ORF">ABEB36_015548</name>
</gene>
<comment type="caution">
    <text evidence="4">The sequence shown here is derived from an EMBL/GenBank/DDBJ whole genome shotgun (WGS) entry which is preliminary data.</text>
</comment>
<dbReference type="InterPro" id="IPR052579">
    <property type="entry name" value="Zinc_finger_SWIM"/>
</dbReference>
<name>A0ABD1DZG7_HYPHA</name>
<feature type="domain" description="SWIM-type" evidence="3">
    <location>
        <begin position="130"/>
        <end position="160"/>
    </location>
</feature>
<evidence type="ECO:0000256" key="1">
    <source>
        <dbReference type="PROSITE-ProRule" id="PRU00325"/>
    </source>
</evidence>
<dbReference type="PROSITE" id="PS50966">
    <property type="entry name" value="ZF_SWIM"/>
    <property type="match status" value="1"/>
</dbReference>
<feature type="region of interest" description="Disordered" evidence="2">
    <location>
        <begin position="375"/>
        <end position="396"/>
    </location>
</feature>
<dbReference type="Pfam" id="PF04434">
    <property type="entry name" value="SWIM"/>
    <property type="match status" value="1"/>
</dbReference>
<dbReference type="AlphaFoldDB" id="A0ABD1DZG7"/>
<dbReference type="InterPro" id="IPR007527">
    <property type="entry name" value="Znf_SWIM"/>
</dbReference>
<dbReference type="PANTHER" id="PTHR31569">
    <property type="entry name" value="SWIM-TYPE DOMAIN-CONTAINING PROTEIN"/>
    <property type="match status" value="1"/>
</dbReference>
<sequence>MLYLKNLQQWSLNKEYFKGSFLNTTNNRIESINSKLKQVIKKNSSLEDFVESLFVVIHSLETERDFKAIYQFQKRDIITYSPTSDEKKFLDYLTNEPAKMVINELNHGRNLKGIDVLDNKATINTNNRIYNITIDSCTCRFFTGMLLPCRHIFALREKLKLPFFDENILNLRWTKEYYRLKQRCLGNNVIDQNLEIPSTSGTISANISKKKPVVLSYAEKRKKVLQETNILTDLVALGCNTTYLQRLSVIKDLQSYWKNNIPVRITPICPTPEQINKTTETEKNNEIDYEDLIKLVPDNVIIETDGDIQDLGWDSNSASKIIIISDDVLNNNLNQTCSEKPCPSVQENFENVTGNVTETLPINSLENIKMPQVVKKRGRPKGSDLTGIGLKRKRKN</sequence>
<dbReference type="PANTHER" id="PTHR31569:SF4">
    <property type="entry name" value="SWIM-TYPE DOMAIN-CONTAINING PROTEIN"/>
    <property type="match status" value="1"/>
</dbReference>
<organism evidence="4 5">
    <name type="scientific">Hypothenemus hampei</name>
    <name type="common">Coffee berry borer</name>
    <dbReference type="NCBI Taxonomy" id="57062"/>
    <lineage>
        <taxon>Eukaryota</taxon>
        <taxon>Metazoa</taxon>
        <taxon>Ecdysozoa</taxon>
        <taxon>Arthropoda</taxon>
        <taxon>Hexapoda</taxon>
        <taxon>Insecta</taxon>
        <taxon>Pterygota</taxon>
        <taxon>Neoptera</taxon>
        <taxon>Endopterygota</taxon>
        <taxon>Coleoptera</taxon>
        <taxon>Polyphaga</taxon>
        <taxon>Cucujiformia</taxon>
        <taxon>Curculionidae</taxon>
        <taxon>Scolytinae</taxon>
        <taxon>Hypothenemus</taxon>
    </lineage>
</organism>
<reference evidence="4 5" key="1">
    <citation type="submission" date="2024-05" db="EMBL/GenBank/DDBJ databases">
        <title>Genetic variation in Jamaican populations of the coffee berry borer (Hypothenemus hampei).</title>
        <authorList>
            <person name="Errbii M."/>
            <person name="Myrie A."/>
        </authorList>
    </citation>
    <scope>NUCLEOTIDE SEQUENCE [LARGE SCALE GENOMIC DNA]</scope>
    <source>
        <strain evidence="4">JA-Hopewell-2020-01-JO</strain>
        <tissue evidence="4">Whole body</tissue>
    </source>
</reference>